<dbReference type="GeneID" id="85195053"/>
<sequence length="44" mass="4852">MTGIHVTQSDSFGIHLSGIHLEGIHLDGIHLNEILSLVRFDTEV</sequence>
<gene>
    <name evidence="1" type="ORF">MmiHf6_05530</name>
</gene>
<dbReference type="AlphaFoldDB" id="A0AA96V009"/>
<dbReference type="EMBL" id="CP131059">
    <property type="protein sequence ID" value="WNY23248.1"/>
    <property type="molecule type" value="Genomic_DNA"/>
</dbReference>
<protein>
    <submittedName>
        <fullName evidence="1">Uncharacterized protein</fullName>
    </submittedName>
</protein>
<accession>A0AA96V009</accession>
<evidence type="ECO:0000313" key="2">
    <source>
        <dbReference type="Proteomes" id="UP001302978"/>
    </source>
</evidence>
<organism evidence="1 2">
    <name type="scientific">Methanimicrococcus hongohii</name>
    <dbReference type="NCBI Taxonomy" id="3028295"/>
    <lineage>
        <taxon>Archaea</taxon>
        <taxon>Methanobacteriati</taxon>
        <taxon>Methanobacteriota</taxon>
        <taxon>Stenosarchaea group</taxon>
        <taxon>Methanomicrobia</taxon>
        <taxon>Methanosarcinales</taxon>
        <taxon>Methanosarcinaceae</taxon>
        <taxon>Methanimicrococcus</taxon>
    </lineage>
</organism>
<dbReference type="RefSeq" id="WP_316558263.1">
    <property type="nucleotide sequence ID" value="NZ_CP131059.1"/>
</dbReference>
<name>A0AA96V009_9EURY</name>
<dbReference type="KEGG" id="mehf:MmiHf6_05530"/>
<keyword evidence="2" id="KW-1185">Reference proteome</keyword>
<reference evidence="1 2" key="1">
    <citation type="submission" date="2023-07" db="EMBL/GenBank/DDBJ databases">
        <title>Closed genoem sequence of Methanomicrococcus sp. Hf6.</title>
        <authorList>
            <person name="Poehlein A."/>
            <person name="Protasov E."/>
            <person name="Platt K."/>
            <person name="Reeh H."/>
            <person name="Daniel R."/>
            <person name="Brune A."/>
        </authorList>
    </citation>
    <scope>NUCLEOTIDE SEQUENCE [LARGE SCALE GENOMIC DNA]</scope>
    <source>
        <strain evidence="1 2">Hf6</strain>
    </source>
</reference>
<evidence type="ECO:0000313" key="1">
    <source>
        <dbReference type="EMBL" id="WNY23248.1"/>
    </source>
</evidence>
<proteinExistence type="predicted"/>
<dbReference type="Proteomes" id="UP001302978">
    <property type="component" value="Chromosome"/>
</dbReference>